<proteinExistence type="predicted"/>
<reference evidence="3 4" key="1">
    <citation type="submission" date="2019-03" db="EMBL/GenBank/DDBJ databases">
        <authorList>
            <person name="Sebastian G."/>
            <person name="Baumann P."/>
            <person name="Ruckert C."/>
            <person name="Kalinowski J."/>
            <person name="Nebel B."/>
            <person name="Takors R."/>
            <person name="Blombach B."/>
        </authorList>
    </citation>
    <scope>NUCLEOTIDE SEQUENCE [LARGE SCALE GENOMIC DNA]</scope>
    <source>
        <strain evidence="3 4">DSM 1084</strain>
    </source>
</reference>
<dbReference type="PANTHER" id="PTHR36920">
    <property type="match status" value="1"/>
</dbReference>
<feature type="chain" id="PRO_5020956257" evidence="2">
    <location>
        <begin position="24"/>
        <end position="218"/>
    </location>
</feature>
<dbReference type="GO" id="GO:0009279">
    <property type="term" value="C:cell outer membrane"/>
    <property type="evidence" value="ECO:0007669"/>
    <property type="project" value="UniProtKB-SubCell"/>
</dbReference>
<dbReference type="InterPro" id="IPR005618">
    <property type="entry name" value="OMPW"/>
</dbReference>
<accession>A0A4P6WSQ1</accession>
<comment type="subcellular location">
    <subcellularLocation>
        <location evidence="1">Cell outer membrane</location>
    </subcellularLocation>
</comment>
<dbReference type="GO" id="GO:0055085">
    <property type="term" value="P:transmembrane transport"/>
    <property type="evidence" value="ECO:0007669"/>
    <property type="project" value="TreeGrafter"/>
</dbReference>
<dbReference type="SUPFAM" id="SSF56925">
    <property type="entry name" value="OMPA-like"/>
    <property type="match status" value="1"/>
</dbReference>
<evidence type="ECO:0000313" key="3">
    <source>
        <dbReference type="EMBL" id="QBM26390.1"/>
    </source>
</evidence>
<dbReference type="PANTHER" id="PTHR36920:SF1">
    <property type="entry name" value="OUTER MEMBRANE PROTEIN W"/>
    <property type="match status" value="1"/>
</dbReference>
<evidence type="ECO:0000256" key="2">
    <source>
        <dbReference type="SAM" id="SignalP"/>
    </source>
</evidence>
<gene>
    <name evidence="3" type="primary">ompW</name>
    <name evidence="3" type="ORF">HPF_01775</name>
</gene>
<dbReference type="EMBL" id="CP037867">
    <property type="protein sequence ID" value="QBM26390.1"/>
    <property type="molecule type" value="Genomic_DNA"/>
</dbReference>
<dbReference type="RefSeq" id="WP_133155593.1">
    <property type="nucleotide sequence ID" value="NZ_CP037867.1"/>
</dbReference>
<dbReference type="KEGG" id="hpse:HPF_01775"/>
<sequence length="218" mass="22593" precursor="true">MNTKTFTTVAVCALSLAAGQASAADASPWTVRLGPAHVGFSPQADVSVAGNPVPGGDASASSSTTLGIELAYDVSDRLTARFLAGIPPTTTLTGQGTLASAGKLGKVTYAPAVLSLTYKLLNEGPVRPYVGAGINYTIVTRNRDAFIHDLDTRNAWGSVLQAGVEVPIDAHWSVSLDARKIFLKTKATGTLPAFGGAPARADVRLNPLVVFLSVGRRF</sequence>
<dbReference type="Proteomes" id="UP000293912">
    <property type="component" value="Chromosome"/>
</dbReference>
<keyword evidence="2" id="KW-0732">Signal</keyword>
<keyword evidence="4" id="KW-1185">Reference proteome</keyword>
<dbReference type="AlphaFoldDB" id="A0A4P6WSQ1"/>
<evidence type="ECO:0000313" key="4">
    <source>
        <dbReference type="Proteomes" id="UP000293912"/>
    </source>
</evidence>
<dbReference type="Pfam" id="PF03922">
    <property type="entry name" value="OmpW"/>
    <property type="match status" value="1"/>
</dbReference>
<organism evidence="3 4">
    <name type="scientific">Hydrogenophaga pseudoflava</name>
    <name type="common">Pseudomonas carboxydoflava</name>
    <dbReference type="NCBI Taxonomy" id="47421"/>
    <lineage>
        <taxon>Bacteria</taxon>
        <taxon>Pseudomonadati</taxon>
        <taxon>Pseudomonadota</taxon>
        <taxon>Betaproteobacteria</taxon>
        <taxon>Burkholderiales</taxon>
        <taxon>Comamonadaceae</taxon>
        <taxon>Hydrogenophaga</taxon>
    </lineage>
</organism>
<name>A0A4P6WSQ1_HYDPS</name>
<dbReference type="Gene3D" id="2.40.160.20">
    <property type="match status" value="1"/>
</dbReference>
<feature type="signal peptide" evidence="2">
    <location>
        <begin position="1"/>
        <end position="23"/>
    </location>
</feature>
<protein>
    <submittedName>
        <fullName evidence="3">Outer membrane protein W</fullName>
    </submittedName>
</protein>
<dbReference type="InterPro" id="IPR011250">
    <property type="entry name" value="OMP/PagP_B-barrel"/>
</dbReference>
<evidence type="ECO:0000256" key="1">
    <source>
        <dbReference type="ARBA" id="ARBA00004442"/>
    </source>
</evidence>